<dbReference type="OrthoDB" id="1014513at2"/>
<dbReference type="Proteomes" id="UP000192276">
    <property type="component" value="Unassembled WGS sequence"/>
</dbReference>
<dbReference type="AlphaFoldDB" id="A0A1V9FCS0"/>
<name>A0A1V9FCS0_9BACT</name>
<evidence type="ECO:0000259" key="1">
    <source>
        <dbReference type="Pfam" id="PF10988"/>
    </source>
</evidence>
<dbReference type="EMBL" id="LWBP01000203">
    <property type="protein sequence ID" value="OQP56180.1"/>
    <property type="molecule type" value="Genomic_DNA"/>
</dbReference>
<keyword evidence="3" id="KW-1185">Reference proteome</keyword>
<gene>
    <name evidence="2" type="ORF">A4R26_26440</name>
</gene>
<dbReference type="InterPro" id="IPR021255">
    <property type="entry name" value="DUF2807"/>
</dbReference>
<proteinExistence type="predicted"/>
<dbReference type="RefSeq" id="WP_081169055.1">
    <property type="nucleotide sequence ID" value="NZ_LWBP01000203.1"/>
</dbReference>
<dbReference type="STRING" id="550983.A4R26_26440"/>
<evidence type="ECO:0000313" key="2">
    <source>
        <dbReference type="EMBL" id="OQP56180.1"/>
    </source>
</evidence>
<dbReference type="PANTHER" id="PTHR39200">
    <property type="entry name" value="HYPOTHETICAL EXPORTED PROTEIN"/>
    <property type="match status" value="1"/>
</dbReference>
<feature type="domain" description="Putative auto-transporter adhesin head GIN" evidence="1">
    <location>
        <begin position="42"/>
        <end position="222"/>
    </location>
</feature>
<evidence type="ECO:0000313" key="3">
    <source>
        <dbReference type="Proteomes" id="UP000192276"/>
    </source>
</evidence>
<reference evidence="3" key="1">
    <citation type="submission" date="2016-04" db="EMBL/GenBank/DDBJ databases">
        <authorList>
            <person name="Chen L."/>
            <person name="Zhuang W."/>
            <person name="Wang G."/>
        </authorList>
    </citation>
    <scope>NUCLEOTIDE SEQUENCE [LARGE SCALE GENOMIC DNA]</scope>
    <source>
        <strain evidence="3">208</strain>
    </source>
</reference>
<dbReference type="PROSITE" id="PS51257">
    <property type="entry name" value="PROKAR_LIPOPROTEIN"/>
    <property type="match status" value="1"/>
</dbReference>
<protein>
    <recommendedName>
        <fullName evidence="1">Putative auto-transporter adhesin head GIN domain-containing protein</fullName>
    </recommendedName>
</protein>
<dbReference type="Gene3D" id="2.160.20.120">
    <property type="match status" value="1"/>
</dbReference>
<dbReference type="Pfam" id="PF10988">
    <property type="entry name" value="DUF2807"/>
    <property type="match status" value="1"/>
</dbReference>
<accession>A0A1V9FCS0</accession>
<sequence>MKKITAVILAITILGASCIWHGRRVRGNGKLTSQSRPIGDINGVELHSSFDVILSEGSPSNVKIEAEENLIQYIDLHVVNGVVNIETEDNVWLRPKRKIKIFVTSPSFNRIENTGSGNITSQTKLSSDSRINIDVTGSGDLNLDLDAPEVKASVTGSGNVKLSGETQKFTADITGSGDIRAMNLLAEESNVELTGSGNADVYSSVKMAASITGSGDIRYKGGAEIVSKSISGSGDLKKVD</sequence>
<comment type="caution">
    <text evidence="2">The sequence shown here is derived from an EMBL/GenBank/DDBJ whole genome shotgun (WGS) entry which is preliminary data.</text>
</comment>
<dbReference type="PANTHER" id="PTHR39200:SF1">
    <property type="entry name" value="AUTO-TRANSPORTER ADHESIN HEAD GIN DOMAIN-CONTAINING PROTEIN-RELATED"/>
    <property type="match status" value="1"/>
</dbReference>
<organism evidence="2 3">
    <name type="scientific">Niastella populi</name>
    <dbReference type="NCBI Taxonomy" id="550983"/>
    <lineage>
        <taxon>Bacteria</taxon>
        <taxon>Pseudomonadati</taxon>
        <taxon>Bacteroidota</taxon>
        <taxon>Chitinophagia</taxon>
        <taxon>Chitinophagales</taxon>
        <taxon>Chitinophagaceae</taxon>
        <taxon>Niastella</taxon>
    </lineage>
</organism>